<evidence type="ECO:0000313" key="19">
    <source>
        <dbReference type="Proteomes" id="UP000194280"/>
    </source>
</evidence>
<proteinExistence type="inferred from homology"/>
<keyword evidence="7 15" id="KW-0479">Metal-binding</keyword>
<dbReference type="GO" id="GO:0030915">
    <property type="term" value="C:Smc5-Smc6 complex"/>
    <property type="evidence" value="ECO:0007669"/>
    <property type="project" value="UniProtKB-UniRule"/>
</dbReference>
<comment type="subcellular location">
    <subcellularLocation>
        <location evidence="2 15">Nucleus</location>
    </subcellularLocation>
</comment>
<dbReference type="InterPro" id="IPR036388">
    <property type="entry name" value="WH-like_DNA-bd_sf"/>
</dbReference>
<evidence type="ECO:0000313" key="18">
    <source>
        <dbReference type="EMBL" id="OTA35405.1"/>
    </source>
</evidence>
<dbReference type="AlphaFoldDB" id="A0A1Z5THD9"/>
<protein>
    <recommendedName>
        <fullName evidence="5 15">Non-structural maintenance of chromosomes element 1 homolog</fullName>
        <ecNumber evidence="4 15">2.3.2.27</ecNumber>
    </recommendedName>
</protein>
<keyword evidence="6 15" id="KW-0808">Transferase</keyword>
<feature type="region of interest" description="Disordered" evidence="16">
    <location>
        <begin position="118"/>
        <end position="139"/>
    </location>
</feature>
<gene>
    <name evidence="18" type="ORF">BTJ68_03205</name>
</gene>
<dbReference type="Pfam" id="PF08746">
    <property type="entry name" value="zf-RING-like"/>
    <property type="match status" value="1"/>
</dbReference>
<keyword evidence="12 15" id="KW-0233">DNA recombination</keyword>
<evidence type="ECO:0000256" key="11">
    <source>
        <dbReference type="ARBA" id="ARBA00022833"/>
    </source>
</evidence>
<dbReference type="PANTHER" id="PTHR20973:SF0">
    <property type="entry name" value="NON-STRUCTURAL MAINTENANCE OF CHROMOSOMES ELEMENT 1 HOMOLOG"/>
    <property type="match status" value="1"/>
</dbReference>
<comment type="function">
    <text evidence="15">Acts in a DNA repair pathway for removal of UV-induced DNA damage that is distinct from classical nucleotide excision repair and in repair of ionizing radiation damage. Functions in homologous recombination repair of DNA double strand breaks and in recovery of stalled replication forks.</text>
</comment>
<evidence type="ECO:0000256" key="15">
    <source>
        <dbReference type="RuleBase" id="RU368018"/>
    </source>
</evidence>
<accession>A0A1Z5THD9</accession>
<evidence type="ECO:0000256" key="10">
    <source>
        <dbReference type="ARBA" id="ARBA00022786"/>
    </source>
</evidence>
<comment type="similarity">
    <text evidence="3 15">Belongs to the NSE1 family.</text>
</comment>
<dbReference type="GO" id="GO:0000724">
    <property type="term" value="P:double-strand break repair via homologous recombination"/>
    <property type="evidence" value="ECO:0007669"/>
    <property type="project" value="TreeGrafter"/>
</dbReference>
<dbReference type="GO" id="GO:0061630">
    <property type="term" value="F:ubiquitin protein ligase activity"/>
    <property type="evidence" value="ECO:0007669"/>
    <property type="project" value="UniProtKB-EC"/>
</dbReference>
<dbReference type="CDD" id="cd16493">
    <property type="entry name" value="RING-CH-C4HC3_NSE1"/>
    <property type="match status" value="1"/>
</dbReference>
<feature type="region of interest" description="Disordered" evidence="16">
    <location>
        <begin position="262"/>
        <end position="301"/>
    </location>
</feature>
<keyword evidence="19" id="KW-1185">Reference proteome</keyword>
<dbReference type="GO" id="GO:0008270">
    <property type="term" value="F:zinc ion binding"/>
    <property type="evidence" value="ECO:0007669"/>
    <property type="project" value="UniProtKB-KW"/>
</dbReference>
<evidence type="ECO:0000256" key="3">
    <source>
        <dbReference type="ARBA" id="ARBA00010258"/>
    </source>
</evidence>
<evidence type="ECO:0000256" key="14">
    <source>
        <dbReference type="ARBA" id="ARBA00023242"/>
    </source>
</evidence>
<dbReference type="VEuPathDB" id="FungiDB:BTJ68_03205"/>
<evidence type="ECO:0000256" key="5">
    <source>
        <dbReference type="ARBA" id="ARBA00019422"/>
    </source>
</evidence>
<dbReference type="EC" id="2.3.2.27" evidence="4 15"/>
<comment type="caution">
    <text evidence="18">The sequence shown here is derived from an EMBL/GenBank/DDBJ whole genome shotgun (WGS) entry which is preliminary data.</text>
</comment>
<evidence type="ECO:0000256" key="12">
    <source>
        <dbReference type="ARBA" id="ARBA00023172"/>
    </source>
</evidence>
<comment type="subunit">
    <text evidence="15">Component of the Smc5-Smc6 complex.</text>
</comment>
<evidence type="ECO:0000256" key="16">
    <source>
        <dbReference type="SAM" id="MobiDB-lite"/>
    </source>
</evidence>
<keyword evidence="9 15" id="KW-0863">Zinc-finger</keyword>
<dbReference type="Proteomes" id="UP000194280">
    <property type="component" value="Unassembled WGS sequence"/>
</dbReference>
<feature type="compositionally biased region" description="Polar residues" evidence="16">
    <location>
        <begin position="128"/>
        <end position="139"/>
    </location>
</feature>
<name>A0A1Z5THD9_HORWE</name>
<dbReference type="PANTHER" id="PTHR20973">
    <property type="entry name" value="NON-SMC ELEMENT 1-RELATED"/>
    <property type="match status" value="1"/>
</dbReference>
<evidence type="ECO:0000256" key="8">
    <source>
        <dbReference type="ARBA" id="ARBA00022763"/>
    </source>
</evidence>
<dbReference type="Gene3D" id="3.30.40.10">
    <property type="entry name" value="Zinc/RING finger domain, C3HC4 (zinc finger)"/>
    <property type="match status" value="1"/>
</dbReference>
<dbReference type="InParanoid" id="A0A1Z5THD9"/>
<dbReference type="InterPro" id="IPR013083">
    <property type="entry name" value="Znf_RING/FYVE/PHD"/>
</dbReference>
<keyword evidence="13 15" id="KW-0234">DNA repair</keyword>
<evidence type="ECO:0000256" key="6">
    <source>
        <dbReference type="ARBA" id="ARBA00022679"/>
    </source>
</evidence>
<organism evidence="18 19">
    <name type="scientific">Hortaea werneckii EXF-2000</name>
    <dbReference type="NCBI Taxonomy" id="1157616"/>
    <lineage>
        <taxon>Eukaryota</taxon>
        <taxon>Fungi</taxon>
        <taxon>Dikarya</taxon>
        <taxon>Ascomycota</taxon>
        <taxon>Pezizomycotina</taxon>
        <taxon>Dothideomycetes</taxon>
        <taxon>Dothideomycetidae</taxon>
        <taxon>Mycosphaerellales</taxon>
        <taxon>Teratosphaeriaceae</taxon>
        <taxon>Hortaea</taxon>
    </lineage>
</organism>
<evidence type="ECO:0000256" key="9">
    <source>
        <dbReference type="ARBA" id="ARBA00022771"/>
    </source>
</evidence>
<keyword evidence="14 15" id="KW-0539">Nucleus</keyword>
<evidence type="ECO:0000259" key="17">
    <source>
        <dbReference type="Pfam" id="PF08746"/>
    </source>
</evidence>
<keyword evidence="11 15" id="KW-0862">Zinc</keyword>
<keyword evidence="10 15" id="KW-0833">Ubl conjugation pathway</keyword>
<dbReference type="Gene3D" id="1.10.10.10">
    <property type="entry name" value="Winged helix-like DNA-binding domain superfamily/Winged helix DNA-binding domain"/>
    <property type="match status" value="1"/>
</dbReference>
<dbReference type="InterPro" id="IPR011513">
    <property type="entry name" value="Nse1"/>
</dbReference>
<dbReference type="OrthoDB" id="185455at2759"/>
<comment type="catalytic activity">
    <reaction evidence="1 15">
        <text>S-ubiquitinyl-[E2 ubiquitin-conjugating enzyme]-L-cysteine + [acceptor protein]-L-lysine = [E2 ubiquitin-conjugating enzyme]-L-cysteine + N(6)-ubiquitinyl-[acceptor protein]-L-lysine.</text>
        <dbReference type="EC" id="2.3.2.27"/>
    </reaction>
</comment>
<evidence type="ECO:0000256" key="4">
    <source>
        <dbReference type="ARBA" id="ARBA00012483"/>
    </source>
</evidence>
<reference evidence="18 19" key="1">
    <citation type="submission" date="2017-01" db="EMBL/GenBank/DDBJ databases">
        <title>The recent genome duplication of the halophilic yeast Hortaea werneckii: insights from long-read sequencing.</title>
        <authorList>
            <person name="Sinha S."/>
            <person name="Flibotte S."/>
            <person name="Neira M."/>
            <person name="Lenassi M."/>
            <person name="Gostincar C."/>
            <person name="Stajich J.E."/>
            <person name="Nislow C.E."/>
        </authorList>
    </citation>
    <scope>NUCLEOTIDE SEQUENCE [LARGE SCALE GENOMIC DNA]</scope>
    <source>
        <strain evidence="18 19">EXF-2000</strain>
    </source>
</reference>
<evidence type="ECO:0000256" key="7">
    <source>
        <dbReference type="ARBA" id="ARBA00022723"/>
    </source>
</evidence>
<sequence length="301" mass="33071">MSGPDGVDGHYNNTHRAFLQALLARQTITLADAKPLLASIQTAHTPDRPTLPEDVSQEDFDNYVHTLNDSLSPFDMEIRTEEIAFVKRVLDAMFETYNTPRAEIMAITSMQALKLAKAPAEERRREGQGTQQATQPANTSIRMADAENILSLLVDEGWFQLSQKGFYSLSPRALMELRGWLIETYNDQAAQEEDSDEEEEGARVKIKFCAACRDIVTVGQRCPNRQCNARVHNHCVRTLFRAQGGREECPACKTAWQDPLPVGENAARQSGGAGSRRTIGGSSIGGGGRDDSSLTIGAEDG</sequence>
<evidence type="ECO:0000256" key="1">
    <source>
        <dbReference type="ARBA" id="ARBA00000900"/>
    </source>
</evidence>
<feature type="domain" description="Non-structural maintenance of chromosomes element 1 RING C4HC3-type" evidence="17">
    <location>
        <begin position="209"/>
        <end position="252"/>
    </location>
</feature>
<dbReference type="Pfam" id="PF07574">
    <property type="entry name" value="SMC_Nse1"/>
    <property type="match status" value="1"/>
</dbReference>
<dbReference type="GO" id="GO:0005634">
    <property type="term" value="C:nucleus"/>
    <property type="evidence" value="ECO:0007669"/>
    <property type="project" value="UniProtKB-SubCell"/>
</dbReference>
<dbReference type="InterPro" id="IPR014857">
    <property type="entry name" value="Nse1_RING_C4HC3-type"/>
</dbReference>
<evidence type="ECO:0000256" key="13">
    <source>
        <dbReference type="ARBA" id="ARBA00023204"/>
    </source>
</evidence>
<evidence type="ECO:0000256" key="2">
    <source>
        <dbReference type="ARBA" id="ARBA00004123"/>
    </source>
</evidence>
<dbReference type="EMBL" id="MUNK01000045">
    <property type="protein sequence ID" value="OTA35405.1"/>
    <property type="molecule type" value="Genomic_DNA"/>
</dbReference>
<dbReference type="STRING" id="1157616.A0A1Z5THD9"/>
<keyword evidence="8 15" id="KW-0227">DNA damage</keyword>